<dbReference type="InterPro" id="IPR056937">
    <property type="entry name" value="YqbQ/XkdQ"/>
</dbReference>
<proteinExistence type="predicted"/>
<gene>
    <name evidence="2" type="ORF">PACILC2_43730</name>
</gene>
<evidence type="ECO:0000313" key="2">
    <source>
        <dbReference type="EMBL" id="GIQ65805.1"/>
    </source>
</evidence>
<organism evidence="2 3">
    <name type="scientific">Paenibacillus cisolokensis</name>
    <dbReference type="NCBI Taxonomy" id="1658519"/>
    <lineage>
        <taxon>Bacteria</taxon>
        <taxon>Bacillati</taxon>
        <taxon>Bacillota</taxon>
        <taxon>Bacilli</taxon>
        <taxon>Bacillales</taxon>
        <taxon>Paenibacillaceae</taxon>
        <taxon>Paenibacillus</taxon>
    </lineage>
</organism>
<protein>
    <recommendedName>
        <fullName evidence="1">YqbQ/XkdQ domain-containing protein</fullName>
    </recommendedName>
</protein>
<dbReference type="Pfam" id="PF24032">
    <property type="entry name" value="YQBQ"/>
    <property type="match status" value="1"/>
</dbReference>
<reference evidence="2 3" key="1">
    <citation type="submission" date="2021-04" db="EMBL/GenBank/DDBJ databases">
        <title>Draft genome sequence of Paenibacillus cisolokensis, LC2-13A.</title>
        <authorList>
            <person name="Uke A."/>
            <person name="Chhe C."/>
            <person name="Baramee S."/>
            <person name="Kosugi A."/>
        </authorList>
    </citation>
    <scope>NUCLEOTIDE SEQUENCE [LARGE SCALE GENOMIC DNA]</scope>
    <source>
        <strain evidence="2 3">LC2-13A</strain>
    </source>
</reference>
<keyword evidence="3" id="KW-1185">Reference proteome</keyword>
<evidence type="ECO:0000313" key="3">
    <source>
        <dbReference type="Proteomes" id="UP000680304"/>
    </source>
</evidence>
<sequence length="60" mass="6956">MTGFEYSANIARWGLLQLYESVDENKNAAQINDMLTQLMAKSLIITEVHITIRRIFGRRN</sequence>
<name>A0ABQ4NC46_9BACL</name>
<dbReference type="EMBL" id="BOVJ01000154">
    <property type="protein sequence ID" value="GIQ65805.1"/>
    <property type="molecule type" value="Genomic_DNA"/>
</dbReference>
<dbReference type="Proteomes" id="UP000680304">
    <property type="component" value="Unassembled WGS sequence"/>
</dbReference>
<comment type="caution">
    <text evidence="2">The sequence shown here is derived from an EMBL/GenBank/DDBJ whole genome shotgun (WGS) entry which is preliminary data.</text>
</comment>
<feature type="domain" description="YqbQ/XkdQ" evidence="1">
    <location>
        <begin position="5"/>
        <end position="41"/>
    </location>
</feature>
<accession>A0ABQ4NC46</accession>
<evidence type="ECO:0000259" key="1">
    <source>
        <dbReference type="Pfam" id="PF24032"/>
    </source>
</evidence>